<reference evidence="4" key="1">
    <citation type="submission" date="2020-05" db="EMBL/GenBank/DDBJ databases">
        <authorList>
            <person name="Chiriac C."/>
            <person name="Salcher M."/>
            <person name="Ghai R."/>
            <person name="Kavagutti S V."/>
        </authorList>
    </citation>
    <scope>NUCLEOTIDE SEQUENCE</scope>
</reference>
<protein>
    <submittedName>
        <fullName evidence="4">Unannotated protein</fullName>
    </submittedName>
</protein>
<evidence type="ECO:0000313" key="3">
    <source>
        <dbReference type="EMBL" id="CAB4888854.1"/>
    </source>
</evidence>
<dbReference type="EMBL" id="CAEZZQ010000008">
    <property type="protein sequence ID" value="CAB4765661.1"/>
    <property type="molecule type" value="Genomic_DNA"/>
</dbReference>
<dbReference type="AlphaFoldDB" id="A0A6J7S9Q6"/>
<dbReference type="EMBL" id="CAEZXW010000004">
    <property type="protein sequence ID" value="CAB4692365.1"/>
    <property type="molecule type" value="Genomic_DNA"/>
</dbReference>
<dbReference type="EMBL" id="CAFBQA010000032">
    <property type="protein sequence ID" value="CAB5038064.1"/>
    <property type="molecule type" value="Genomic_DNA"/>
</dbReference>
<proteinExistence type="predicted"/>
<dbReference type="EMBL" id="CAFBQF010000005">
    <property type="protein sequence ID" value="CAB5044978.1"/>
    <property type="molecule type" value="Genomic_DNA"/>
</dbReference>
<evidence type="ECO:0000313" key="4">
    <source>
        <dbReference type="EMBL" id="CAB5038064.1"/>
    </source>
</evidence>
<sequence length="147" mass="16649">MNNSMLGMPEHLWKSILDTLIPATSNNHEASKIIVIEELVTDMSYISDMKRLKLFFEELPENFSKIDQSAREAILENLGKSSPETLDALINATYAIYYSHPAVLSTISENTGYSTTAPQPNGYVLKPFDERLLKKNKERPAMWRDPG</sequence>
<accession>A0A6J7S9Q6</accession>
<name>A0A6J7S9Q6_9ZZZZ</name>
<evidence type="ECO:0000313" key="5">
    <source>
        <dbReference type="EMBL" id="CAB5044978.1"/>
    </source>
</evidence>
<gene>
    <name evidence="1" type="ORF">UFOPK2593_00135</name>
    <name evidence="2" type="ORF">UFOPK2894_00229</name>
    <name evidence="3" type="ORF">UFOPK3492_00166</name>
    <name evidence="4" type="ORF">UFOPK4234_00734</name>
    <name evidence="5" type="ORF">UFOPK4295_00198</name>
</gene>
<evidence type="ECO:0000313" key="2">
    <source>
        <dbReference type="EMBL" id="CAB4765661.1"/>
    </source>
</evidence>
<organism evidence="4">
    <name type="scientific">freshwater metagenome</name>
    <dbReference type="NCBI Taxonomy" id="449393"/>
    <lineage>
        <taxon>unclassified sequences</taxon>
        <taxon>metagenomes</taxon>
        <taxon>ecological metagenomes</taxon>
    </lineage>
</organism>
<dbReference type="EMBL" id="CAFBMD010000005">
    <property type="protein sequence ID" value="CAB4888854.1"/>
    <property type="molecule type" value="Genomic_DNA"/>
</dbReference>
<evidence type="ECO:0000313" key="1">
    <source>
        <dbReference type="EMBL" id="CAB4692365.1"/>
    </source>
</evidence>